<keyword evidence="1" id="KW-1133">Transmembrane helix</keyword>
<evidence type="ECO:0000256" key="1">
    <source>
        <dbReference type="SAM" id="Phobius"/>
    </source>
</evidence>
<gene>
    <name evidence="2" type="ORF">TVY486_0500250</name>
</gene>
<dbReference type="AlphaFoldDB" id="G0TV50"/>
<keyword evidence="1" id="KW-0812">Transmembrane</keyword>
<proteinExistence type="predicted"/>
<sequence length="230" mass="26708">MYVPTVLKSMFISYFSWVLGRNDAVRCIGLGYPLLHDFLEASFVLRTTIERGRFDGGKGAFRHSTILLRPQTLKPNPAHTPSGKFDRSFEKLSGEIENRMPFRQQQILFGSKYDRNFGEESYEELKQAAQDDLFGREPERAAARQARSYFTGDDLSPTSMHVKSPRLKVAQLQHRQKYDKGILKTSKESCEYYYRRETPSERRKRYSIICAMITVTCLFSCIFLVYSFSD</sequence>
<reference evidence="2" key="1">
    <citation type="journal article" date="2012" name="Proc. Natl. Acad. Sci. U.S.A.">
        <title>Antigenic diversity is generated by distinct evolutionary mechanisms in African trypanosome species.</title>
        <authorList>
            <person name="Jackson A.P."/>
            <person name="Berry A."/>
            <person name="Aslett M."/>
            <person name="Allison H.C."/>
            <person name="Burton P."/>
            <person name="Vavrova-Anderson J."/>
            <person name="Brown R."/>
            <person name="Browne H."/>
            <person name="Corton N."/>
            <person name="Hauser H."/>
            <person name="Gamble J."/>
            <person name="Gilderthorp R."/>
            <person name="Marcello L."/>
            <person name="McQuillan J."/>
            <person name="Otto T.D."/>
            <person name="Quail M.A."/>
            <person name="Sanders M.J."/>
            <person name="van Tonder A."/>
            <person name="Ginger M.L."/>
            <person name="Field M.C."/>
            <person name="Barry J.D."/>
            <person name="Hertz-Fowler C."/>
            <person name="Berriman M."/>
        </authorList>
    </citation>
    <scope>NUCLEOTIDE SEQUENCE</scope>
    <source>
        <strain evidence="2">Y486</strain>
    </source>
</reference>
<dbReference type="VEuPathDB" id="TriTrypDB:TvY486_0500250"/>
<evidence type="ECO:0000313" key="2">
    <source>
        <dbReference type="EMBL" id="CCC47816.1"/>
    </source>
</evidence>
<organism evidence="2">
    <name type="scientific">Trypanosoma vivax (strain Y486)</name>
    <dbReference type="NCBI Taxonomy" id="1055687"/>
    <lineage>
        <taxon>Eukaryota</taxon>
        <taxon>Discoba</taxon>
        <taxon>Euglenozoa</taxon>
        <taxon>Kinetoplastea</taxon>
        <taxon>Metakinetoplastina</taxon>
        <taxon>Trypanosomatida</taxon>
        <taxon>Trypanosomatidae</taxon>
        <taxon>Trypanosoma</taxon>
        <taxon>Duttonella</taxon>
    </lineage>
</organism>
<keyword evidence="1" id="KW-0472">Membrane</keyword>
<feature type="transmembrane region" description="Helical" evidence="1">
    <location>
        <begin position="206"/>
        <end position="228"/>
    </location>
</feature>
<name>G0TV50_TRYVY</name>
<dbReference type="EMBL" id="HE573021">
    <property type="protein sequence ID" value="CCC47816.1"/>
    <property type="molecule type" value="Genomic_DNA"/>
</dbReference>
<accession>G0TV50</accession>
<protein>
    <submittedName>
        <fullName evidence="2">Uncharacterized protein</fullName>
    </submittedName>
</protein>